<accession>A0A1C7MU70</accession>
<feature type="transmembrane region" description="Helical" evidence="1">
    <location>
        <begin position="72"/>
        <end position="94"/>
    </location>
</feature>
<dbReference type="AlphaFoldDB" id="A0A1C7MU70"/>
<sequence>MKQVSDLSSAPWCLLYKIPFQNQKEALLSLRALAVQNKIPTTRCHNFWFENSLLAYLYHIKARPSRAKINPLVAAITITISTSTTTATATTITTTITTTIAIITAIITTTAIITATTVIITITIKVIFDNRSAAVAAATAITTATSGEKKKKYVGWFRGSYLIETMIDARFLEDHHL</sequence>
<gene>
    <name evidence="2" type="ORF">A0J61_11568</name>
</gene>
<dbReference type="EMBL" id="LUGH01002204">
    <property type="protein sequence ID" value="OBZ80383.1"/>
    <property type="molecule type" value="Genomic_DNA"/>
</dbReference>
<evidence type="ECO:0000256" key="1">
    <source>
        <dbReference type="SAM" id="Phobius"/>
    </source>
</evidence>
<comment type="caution">
    <text evidence="2">The sequence shown here is derived from an EMBL/GenBank/DDBJ whole genome shotgun (WGS) entry which is preliminary data.</text>
</comment>
<keyword evidence="1" id="KW-0472">Membrane</keyword>
<evidence type="ECO:0000313" key="2">
    <source>
        <dbReference type="EMBL" id="OBZ80383.1"/>
    </source>
</evidence>
<dbReference type="Proteomes" id="UP000093000">
    <property type="component" value="Unassembled WGS sequence"/>
</dbReference>
<dbReference type="InParanoid" id="A0A1C7MU70"/>
<name>A0A1C7MU70_9FUNG</name>
<proteinExistence type="predicted"/>
<reference evidence="2 3" key="1">
    <citation type="submission" date="2016-03" db="EMBL/GenBank/DDBJ databases">
        <title>Choanephora cucurbitarum.</title>
        <authorList>
            <person name="Min B."/>
            <person name="Park H."/>
            <person name="Park J.-H."/>
            <person name="Shin H.-D."/>
            <person name="Choi I.-G."/>
        </authorList>
    </citation>
    <scope>NUCLEOTIDE SEQUENCE [LARGE SCALE GENOMIC DNA]</scope>
    <source>
        <strain evidence="2 3">KUS-F28377</strain>
    </source>
</reference>
<evidence type="ECO:0000313" key="3">
    <source>
        <dbReference type="Proteomes" id="UP000093000"/>
    </source>
</evidence>
<feature type="transmembrane region" description="Helical" evidence="1">
    <location>
        <begin position="100"/>
        <end position="122"/>
    </location>
</feature>
<keyword evidence="1" id="KW-1133">Transmembrane helix</keyword>
<protein>
    <submittedName>
        <fullName evidence="2">Uncharacterized protein</fullName>
    </submittedName>
</protein>
<organism evidence="2 3">
    <name type="scientific">Choanephora cucurbitarum</name>
    <dbReference type="NCBI Taxonomy" id="101091"/>
    <lineage>
        <taxon>Eukaryota</taxon>
        <taxon>Fungi</taxon>
        <taxon>Fungi incertae sedis</taxon>
        <taxon>Mucoromycota</taxon>
        <taxon>Mucoromycotina</taxon>
        <taxon>Mucoromycetes</taxon>
        <taxon>Mucorales</taxon>
        <taxon>Mucorineae</taxon>
        <taxon>Choanephoraceae</taxon>
        <taxon>Choanephoroideae</taxon>
        <taxon>Choanephora</taxon>
    </lineage>
</organism>
<keyword evidence="1" id="KW-0812">Transmembrane</keyword>
<keyword evidence="3" id="KW-1185">Reference proteome</keyword>